<feature type="region of interest" description="Disordered" evidence="1">
    <location>
        <begin position="45"/>
        <end position="136"/>
    </location>
</feature>
<name>A0AAE8SVC3_9PEZI</name>
<comment type="caution">
    <text evidence="2">The sequence shown here is derived from an EMBL/GenBank/DDBJ whole genome shotgun (WGS) entry which is preliminary data.</text>
</comment>
<proteinExistence type="predicted"/>
<feature type="compositionally biased region" description="Pro residues" evidence="1">
    <location>
        <begin position="55"/>
        <end position="67"/>
    </location>
</feature>
<evidence type="ECO:0000313" key="3">
    <source>
        <dbReference type="Proteomes" id="UP001187682"/>
    </source>
</evidence>
<feature type="compositionally biased region" description="Basic and acidic residues" evidence="1">
    <location>
        <begin position="121"/>
        <end position="136"/>
    </location>
</feature>
<protein>
    <submittedName>
        <fullName evidence="2">Uncharacterized protein</fullName>
    </submittedName>
</protein>
<organism evidence="2 3">
    <name type="scientific">Cephalotrichum gorgonifer</name>
    <dbReference type="NCBI Taxonomy" id="2041049"/>
    <lineage>
        <taxon>Eukaryota</taxon>
        <taxon>Fungi</taxon>
        <taxon>Dikarya</taxon>
        <taxon>Ascomycota</taxon>
        <taxon>Pezizomycotina</taxon>
        <taxon>Sordariomycetes</taxon>
        <taxon>Hypocreomycetidae</taxon>
        <taxon>Microascales</taxon>
        <taxon>Microascaceae</taxon>
        <taxon>Cephalotrichum</taxon>
    </lineage>
</organism>
<accession>A0AAE8SVC3</accession>
<dbReference type="AlphaFoldDB" id="A0AAE8SVC3"/>
<dbReference type="EMBL" id="ONZQ02000006">
    <property type="protein sequence ID" value="SPO02596.1"/>
    <property type="molecule type" value="Genomic_DNA"/>
</dbReference>
<feature type="compositionally biased region" description="Polar residues" evidence="1">
    <location>
        <begin position="73"/>
        <end position="82"/>
    </location>
</feature>
<evidence type="ECO:0000313" key="2">
    <source>
        <dbReference type="EMBL" id="SPO02596.1"/>
    </source>
</evidence>
<evidence type="ECO:0000256" key="1">
    <source>
        <dbReference type="SAM" id="MobiDB-lite"/>
    </source>
</evidence>
<keyword evidence="3" id="KW-1185">Reference proteome</keyword>
<reference evidence="2" key="1">
    <citation type="submission" date="2018-03" db="EMBL/GenBank/DDBJ databases">
        <authorList>
            <person name="Guldener U."/>
        </authorList>
    </citation>
    <scope>NUCLEOTIDE SEQUENCE</scope>
</reference>
<feature type="compositionally biased region" description="Basic and acidic residues" evidence="1">
    <location>
        <begin position="195"/>
        <end position="205"/>
    </location>
</feature>
<dbReference type="Proteomes" id="UP001187682">
    <property type="component" value="Unassembled WGS sequence"/>
</dbReference>
<feature type="region of interest" description="Disordered" evidence="1">
    <location>
        <begin position="171"/>
        <end position="229"/>
    </location>
</feature>
<gene>
    <name evidence="2" type="ORF">DNG_05269</name>
</gene>
<sequence length="264" mass="28973">MTRPDRTVDAYALALYQRVFLRSKGLSVPDPVASDSGIKPVDAMIEVPGPYWSPNDPPRPVPTPSPIPDSHTPPETQANNRHQPPADATTAQTPPPASPISPQSPKVVIYDAEGGLAPPCRLDEANNRPPRSFDDIRRASTSQNNVDDGENDLHLGINVIVDDAYSEASSRFRAKRSQYAASRSWRNTRGGYGSDSDKEDKGAKDGEDEAYDTDLDSQASEGGIRRPREHARKMWKWKSLVANRYEHMLLECIVNIGTSSAPNS</sequence>
<feature type="compositionally biased region" description="Low complexity" evidence="1">
    <location>
        <begin position="83"/>
        <end position="92"/>
    </location>
</feature>
<feature type="compositionally biased region" description="Acidic residues" evidence="1">
    <location>
        <begin position="206"/>
        <end position="215"/>
    </location>
</feature>